<protein>
    <submittedName>
        <fullName evidence="1">Uncharacterized protein</fullName>
    </submittedName>
</protein>
<dbReference type="AlphaFoldDB" id="A0A0C2X5J7"/>
<proteinExistence type="predicted"/>
<name>A0A0C2X5J7_SERVB</name>
<dbReference type="HOGENOM" id="CLU_139902_0_0_1"/>
<reference evidence="2" key="2">
    <citation type="submission" date="2015-01" db="EMBL/GenBank/DDBJ databases">
        <title>Evolutionary Origins and Diversification of the Mycorrhizal Mutualists.</title>
        <authorList>
            <consortium name="DOE Joint Genome Institute"/>
            <consortium name="Mycorrhizal Genomics Consortium"/>
            <person name="Kohler A."/>
            <person name="Kuo A."/>
            <person name="Nagy L.G."/>
            <person name="Floudas D."/>
            <person name="Copeland A."/>
            <person name="Barry K.W."/>
            <person name="Cichocki N."/>
            <person name="Veneault-Fourrey C."/>
            <person name="LaButti K."/>
            <person name="Lindquist E.A."/>
            <person name="Lipzen A."/>
            <person name="Lundell T."/>
            <person name="Morin E."/>
            <person name="Murat C."/>
            <person name="Riley R."/>
            <person name="Ohm R."/>
            <person name="Sun H."/>
            <person name="Tunlid A."/>
            <person name="Henrissat B."/>
            <person name="Grigoriev I.V."/>
            <person name="Hibbett D.S."/>
            <person name="Martin F."/>
        </authorList>
    </citation>
    <scope>NUCLEOTIDE SEQUENCE [LARGE SCALE GENOMIC DNA]</scope>
    <source>
        <strain evidence="2">MAFF 305830</strain>
    </source>
</reference>
<organism evidence="1 2">
    <name type="scientific">Serendipita vermifera MAFF 305830</name>
    <dbReference type="NCBI Taxonomy" id="933852"/>
    <lineage>
        <taxon>Eukaryota</taxon>
        <taxon>Fungi</taxon>
        <taxon>Dikarya</taxon>
        <taxon>Basidiomycota</taxon>
        <taxon>Agaricomycotina</taxon>
        <taxon>Agaricomycetes</taxon>
        <taxon>Sebacinales</taxon>
        <taxon>Serendipitaceae</taxon>
        <taxon>Serendipita</taxon>
    </lineage>
</organism>
<dbReference type="Proteomes" id="UP000054097">
    <property type="component" value="Unassembled WGS sequence"/>
</dbReference>
<evidence type="ECO:0000313" key="2">
    <source>
        <dbReference type="Proteomes" id="UP000054097"/>
    </source>
</evidence>
<sequence>MCCGTPTTLYGTTTITTSYTTLVPTTTTIKPYGTIETVTYTLCSAYSGNACLGPTTSTGVRTADYFATQTKTTTVTQILPLTKTTTYPTATISTPCPSKRDGELMEEFDKRSAGTPMVNVGSKLGAAILVLLLSSVLIA</sequence>
<keyword evidence="2" id="KW-1185">Reference proteome</keyword>
<dbReference type="EMBL" id="KN824278">
    <property type="protein sequence ID" value="KIM33403.1"/>
    <property type="molecule type" value="Genomic_DNA"/>
</dbReference>
<accession>A0A0C2X5J7</accession>
<evidence type="ECO:0000313" key="1">
    <source>
        <dbReference type="EMBL" id="KIM33403.1"/>
    </source>
</evidence>
<reference evidence="1 2" key="1">
    <citation type="submission" date="2014-04" db="EMBL/GenBank/DDBJ databases">
        <authorList>
            <consortium name="DOE Joint Genome Institute"/>
            <person name="Kuo A."/>
            <person name="Zuccaro A."/>
            <person name="Kohler A."/>
            <person name="Nagy L.G."/>
            <person name="Floudas D."/>
            <person name="Copeland A."/>
            <person name="Barry K.W."/>
            <person name="Cichocki N."/>
            <person name="Veneault-Fourrey C."/>
            <person name="LaButti K."/>
            <person name="Lindquist E.A."/>
            <person name="Lipzen A."/>
            <person name="Lundell T."/>
            <person name="Morin E."/>
            <person name="Murat C."/>
            <person name="Sun H."/>
            <person name="Tunlid A."/>
            <person name="Henrissat B."/>
            <person name="Grigoriev I.V."/>
            <person name="Hibbett D.S."/>
            <person name="Martin F."/>
            <person name="Nordberg H.P."/>
            <person name="Cantor M.N."/>
            <person name="Hua S.X."/>
        </authorList>
    </citation>
    <scope>NUCLEOTIDE SEQUENCE [LARGE SCALE GENOMIC DNA]</scope>
    <source>
        <strain evidence="1 2">MAFF 305830</strain>
    </source>
</reference>
<gene>
    <name evidence="1" type="ORF">M408DRAFT_153907</name>
</gene>